<keyword evidence="5" id="KW-0804">Transcription</keyword>
<dbReference type="Gene3D" id="1.10.601.10">
    <property type="entry name" value="RNA Polymerase Primary Sigma Factor"/>
    <property type="match status" value="2"/>
</dbReference>
<dbReference type="InterPro" id="IPR007627">
    <property type="entry name" value="RNA_pol_sigma70_r2"/>
</dbReference>
<dbReference type="CDD" id="cd06171">
    <property type="entry name" value="Sigma70_r4"/>
    <property type="match status" value="1"/>
</dbReference>
<evidence type="ECO:0000256" key="2">
    <source>
        <dbReference type="ARBA" id="ARBA00023015"/>
    </source>
</evidence>
<reference evidence="7 8" key="1">
    <citation type="submission" date="2019-03" db="EMBL/GenBank/DDBJ databases">
        <title>Genomics of glacier-inhabiting Cryobacterium strains.</title>
        <authorList>
            <person name="Liu Q."/>
            <person name="Xin Y.-H."/>
        </authorList>
    </citation>
    <scope>NUCLEOTIDE SEQUENCE [LARGE SCALE GENOMIC DNA]</scope>
    <source>
        <strain evidence="7 8">TMT4-23</strain>
    </source>
</reference>
<comment type="caution">
    <text evidence="7">The sequence shown here is derived from an EMBL/GenBank/DDBJ whole genome shotgun (WGS) entry which is preliminary data.</text>
</comment>
<feature type="domain" description="RNA polymerase sigma-70" evidence="6">
    <location>
        <begin position="108"/>
        <end position="121"/>
    </location>
</feature>
<organism evidence="7 8">
    <name type="scientific">Cryobacterium breve</name>
    <dbReference type="NCBI Taxonomy" id="1259258"/>
    <lineage>
        <taxon>Bacteria</taxon>
        <taxon>Bacillati</taxon>
        <taxon>Actinomycetota</taxon>
        <taxon>Actinomycetes</taxon>
        <taxon>Micrococcales</taxon>
        <taxon>Microbacteriaceae</taxon>
        <taxon>Cryobacterium</taxon>
    </lineage>
</organism>
<dbReference type="EMBL" id="SOGJ01000034">
    <property type="protein sequence ID" value="TFC95317.1"/>
    <property type="molecule type" value="Genomic_DNA"/>
</dbReference>
<keyword evidence="3" id="KW-0731">Sigma factor</keyword>
<gene>
    <name evidence="7" type="ORF">E3O65_14780</name>
</gene>
<dbReference type="InterPro" id="IPR013324">
    <property type="entry name" value="RNA_pol_sigma_r3/r4-like"/>
</dbReference>
<dbReference type="InterPro" id="IPR013325">
    <property type="entry name" value="RNA_pol_sigma_r2"/>
</dbReference>
<dbReference type="PANTHER" id="PTHR30603:SF60">
    <property type="entry name" value="RNA POLYMERASE SIGMA FACTOR RPOD"/>
    <property type="match status" value="1"/>
</dbReference>
<dbReference type="Gene3D" id="1.10.10.10">
    <property type="entry name" value="Winged helix-like DNA-binding domain superfamily/Winged helix DNA-binding domain"/>
    <property type="match status" value="2"/>
</dbReference>
<comment type="similarity">
    <text evidence="1">Belongs to the sigma-70 factor family.</text>
</comment>
<evidence type="ECO:0000256" key="1">
    <source>
        <dbReference type="ARBA" id="ARBA00007788"/>
    </source>
</evidence>
<dbReference type="NCBIfam" id="TIGR02937">
    <property type="entry name" value="sigma70-ECF"/>
    <property type="match status" value="1"/>
</dbReference>
<evidence type="ECO:0000259" key="6">
    <source>
        <dbReference type="PROSITE" id="PS00715"/>
    </source>
</evidence>
<dbReference type="Pfam" id="PF04545">
    <property type="entry name" value="Sigma70_r4"/>
    <property type="match status" value="1"/>
</dbReference>
<dbReference type="SUPFAM" id="SSF88946">
    <property type="entry name" value="Sigma2 domain of RNA polymerase sigma factors"/>
    <property type="match status" value="1"/>
</dbReference>
<dbReference type="Pfam" id="PF04539">
    <property type="entry name" value="Sigma70_r3"/>
    <property type="match status" value="1"/>
</dbReference>
<evidence type="ECO:0000256" key="3">
    <source>
        <dbReference type="ARBA" id="ARBA00023082"/>
    </source>
</evidence>
<dbReference type="InterPro" id="IPR009042">
    <property type="entry name" value="RNA_pol_sigma70_r1_2"/>
</dbReference>
<dbReference type="InterPro" id="IPR000943">
    <property type="entry name" value="RNA_pol_sigma70"/>
</dbReference>
<dbReference type="Pfam" id="PF00140">
    <property type="entry name" value="Sigma70_r1_2"/>
    <property type="match status" value="1"/>
</dbReference>
<evidence type="ECO:0000313" key="8">
    <source>
        <dbReference type="Proteomes" id="UP000298355"/>
    </source>
</evidence>
<dbReference type="InterPro" id="IPR007624">
    <property type="entry name" value="RNA_pol_sigma70_r3"/>
</dbReference>
<evidence type="ECO:0000256" key="4">
    <source>
        <dbReference type="ARBA" id="ARBA00023125"/>
    </source>
</evidence>
<evidence type="ECO:0000256" key="5">
    <source>
        <dbReference type="ARBA" id="ARBA00023163"/>
    </source>
</evidence>
<name>A0ABY2IWD2_9MICO</name>
<dbReference type="SUPFAM" id="SSF88659">
    <property type="entry name" value="Sigma3 and sigma4 domains of RNA polymerase sigma factors"/>
    <property type="match status" value="2"/>
</dbReference>
<dbReference type="InterPro" id="IPR036388">
    <property type="entry name" value="WH-like_DNA-bd_sf"/>
</dbReference>
<dbReference type="PANTHER" id="PTHR30603">
    <property type="entry name" value="RNA POLYMERASE SIGMA FACTOR RPO"/>
    <property type="match status" value="1"/>
</dbReference>
<dbReference type="InterPro" id="IPR014284">
    <property type="entry name" value="RNA_pol_sigma-70_dom"/>
</dbReference>
<keyword evidence="8" id="KW-1185">Reference proteome</keyword>
<sequence>MSIVESRPPRPADSVGAYLQEIGRVPLLTAHEETNLATRIEVGLLAAERHAHLARRADPETTDATLEEELHWLAADGMRAMNHLICANLRLVVSVARHFTERGLDFLDLIQEGNLGLIKAVERFDQTRGFKFSTYATWWIRQAIQRAVVDQSRTIRLPTHQVEAVAVLLRVQQGVRLRLGRDGTAMELSAASGFTTRHVLWLLNQARQPRSLDAPVWVNLGNGLENVPFGDTILDGQALDPFDAVSRILLRDSLAGDLASLSDREANVLRMRFGLGGEAPKPRREIGAHFGVSGDRVRQIELKALARLRHPLAAGLPPGREHQHPSGEILDGESIARVASQCCPGPGSRADRAD</sequence>
<dbReference type="PROSITE" id="PS00715">
    <property type="entry name" value="SIGMA70_1"/>
    <property type="match status" value="1"/>
</dbReference>
<dbReference type="InterPro" id="IPR050239">
    <property type="entry name" value="Sigma-70_RNA_pol_init_factors"/>
</dbReference>
<evidence type="ECO:0000313" key="7">
    <source>
        <dbReference type="EMBL" id="TFC95317.1"/>
    </source>
</evidence>
<proteinExistence type="inferred from homology"/>
<protein>
    <submittedName>
        <fullName evidence="7">Sigma-70 family RNA polymerase sigma factor</fullName>
    </submittedName>
</protein>
<accession>A0ABY2IWD2</accession>
<keyword evidence="2" id="KW-0805">Transcription regulation</keyword>
<dbReference type="InterPro" id="IPR007630">
    <property type="entry name" value="RNA_pol_sigma70_r4"/>
</dbReference>
<dbReference type="Pfam" id="PF04542">
    <property type="entry name" value="Sigma70_r2"/>
    <property type="match status" value="1"/>
</dbReference>
<keyword evidence="4" id="KW-0238">DNA-binding</keyword>
<dbReference type="Proteomes" id="UP000298355">
    <property type="component" value="Unassembled WGS sequence"/>
</dbReference>
<dbReference type="RefSeq" id="WP_134364490.1">
    <property type="nucleotide sequence ID" value="NZ_SOGJ01000034.1"/>
</dbReference>
<dbReference type="PRINTS" id="PR00046">
    <property type="entry name" value="SIGMA70FCT"/>
</dbReference>